<comment type="function">
    <text evidence="3 14 16">Endonuclease that specifically degrades the RNA of RNA-DNA hybrids.</text>
</comment>
<dbReference type="CDD" id="cd07182">
    <property type="entry name" value="RNase_HII_bacteria_HII_like"/>
    <property type="match status" value="1"/>
</dbReference>
<comment type="subcellular location">
    <subcellularLocation>
        <location evidence="4 14">Cytoplasm</location>
    </subcellularLocation>
</comment>
<dbReference type="EMBL" id="RBIE01000005">
    <property type="protein sequence ID" value="RKQ60350.1"/>
    <property type="molecule type" value="Genomic_DNA"/>
</dbReference>
<dbReference type="NCBIfam" id="NF000594">
    <property type="entry name" value="PRK00015.1-1"/>
    <property type="match status" value="1"/>
</dbReference>
<comment type="caution">
    <text evidence="18">The sequence shown here is derived from an EMBL/GenBank/DDBJ whole genome shotgun (WGS) entry which is preliminary data.</text>
</comment>
<dbReference type="InterPro" id="IPR012337">
    <property type="entry name" value="RNaseH-like_sf"/>
</dbReference>
<evidence type="ECO:0000256" key="5">
    <source>
        <dbReference type="ARBA" id="ARBA00007383"/>
    </source>
</evidence>
<evidence type="ECO:0000256" key="3">
    <source>
        <dbReference type="ARBA" id="ARBA00004065"/>
    </source>
</evidence>
<comment type="cofactor">
    <cofactor evidence="2">
        <name>Mg(2+)</name>
        <dbReference type="ChEBI" id="CHEBI:18420"/>
    </cofactor>
</comment>
<comment type="catalytic activity">
    <reaction evidence="1 14 15 16">
        <text>Endonucleolytic cleavage to 5'-phosphomonoester.</text>
        <dbReference type="EC" id="3.1.26.4"/>
    </reaction>
</comment>
<dbReference type="GO" id="GO:0006298">
    <property type="term" value="P:mismatch repair"/>
    <property type="evidence" value="ECO:0007669"/>
    <property type="project" value="TreeGrafter"/>
</dbReference>
<evidence type="ECO:0000259" key="17">
    <source>
        <dbReference type="PROSITE" id="PS51975"/>
    </source>
</evidence>
<evidence type="ECO:0000256" key="8">
    <source>
        <dbReference type="ARBA" id="ARBA00022490"/>
    </source>
</evidence>
<evidence type="ECO:0000256" key="13">
    <source>
        <dbReference type="ARBA" id="ARBA00023211"/>
    </source>
</evidence>
<dbReference type="AlphaFoldDB" id="A0A420W5L2"/>
<feature type="binding site" evidence="14 15">
    <location>
        <position position="118"/>
    </location>
    <ligand>
        <name>a divalent metal cation</name>
        <dbReference type="ChEBI" id="CHEBI:60240"/>
    </ligand>
</feature>
<dbReference type="InterPro" id="IPR024567">
    <property type="entry name" value="RNase_HII/HIII_dom"/>
</dbReference>
<gene>
    <name evidence="14" type="primary">rnhB</name>
    <name evidence="18" type="ORF">C7457_1610</name>
</gene>
<comment type="similarity">
    <text evidence="5 14 16">Belongs to the RNase HII family.</text>
</comment>
<evidence type="ECO:0000256" key="4">
    <source>
        <dbReference type="ARBA" id="ARBA00004496"/>
    </source>
</evidence>
<keyword evidence="13 14" id="KW-0464">Manganese</keyword>
<dbReference type="OrthoDB" id="9803420at2"/>
<keyword evidence="11 14" id="KW-0255">Endonuclease</keyword>
<reference evidence="18 19" key="1">
    <citation type="submission" date="2018-10" db="EMBL/GenBank/DDBJ databases">
        <title>Genomic Encyclopedia of Type Strains, Phase IV (KMG-IV): sequencing the most valuable type-strain genomes for metagenomic binning, comparative biology and taxonomic classification.</title>
        <authorList>
            <person name="Goeker M."/>
        </authorList>
    </citation>
    <scope>NUCLEOTIDE SEQUENCE [LARGE SCALE GENOMIC DNA]</scope>
    <source>
        <strain evidence="18 19">DSM 15521</strain>
    </source>
</reference>
<evidence type="ECO:0000256" key="7">
    <source>
        <dbReference type="ARBA" id="ARBA00019179"/>
    </source>
</evidence>
<evidence type="ECO:0000256" key="1">
    <source>
        <dbReference type="ARBA" id="ARBA00000077"/>
    </source>
</evidence>
<dbReference type="InterPro" id="IPR001352">
    <property type="entry name" value="RNase_HII/HIII"/>
</dbReference>
<dbReference type="Pfam" id="PF01351">
    <property type="entry name" value="RNase_HII"/>
    <property type="match status" value="1"/>
</dbReference>
<evidence type="ECO:0000256" key="12">
    <source>
        <dbReference type="ARBA" id="ARBA00022801"/>
    </source>
</evidence>
<evidence type="ECO:0000256" key="9">
    <source>
        <dbReference type="ARBA" id="ARBA00022722"/>
    </source>
</evidence>
<dbReference type="Gene3D" id="3.30.420.10">
    <property type="entry name" value="Ribonuclease H-like superfamily/Ribonuclease H"/>
    <property type="match status" value="1"/>
</dbReference>
<evidence type="ECO:0000256" key="16">
    <source>
        <dbReference type="RuleBase" id="RU003515"/>
    </source>
</evidence>
<dbReference type="EC" id="3.1.26.4" evidence="6 14"/>
<evidence type="ECO:0000313" key="19">
    <source>
        <dbReference type="Proteomes" id="UP000280881"/>
    </source>
</evidence>
<evidence type="ECO:0000256" key="2">
    <source>
        <dbReference type="ARBA" id="ARBA00001946"/>
    </source>
</evidence>
<dbReference type="RefSeq" id="WP_121171831.1">
    <property type="nucleotide sequence ID" value="NZ_RBIE01000005.1"/>
</dbReference>
<protein>
    <recommendedName>
        <fullName evidence="7 14">Ribonuclease HII</fullName>
        <shortName evidence="14">RNase HII</shortName>
        <ecNumber evidence="6 14">3.1.26.4</ecNumber>
    </recommendedName>
</protein>
<keyword evidence="8 14" id="KW-0963">Cytoplasm</keyword>
<dbReference type="PROSITE" id="PS51975">
    <property type="entry name" value="RNASE_H_2"/>
    <property type="match status" value="1"/>
</dbReference>
<dbReference type="GO" id="GO:0030145">
    <property type="term" value="F:manganese ion binding"/>
    <property type="evidence" value="ECO:0007669"/>
    <property type="project" value="UniProtKB-UniRule"/>
</dbReference>
<dbReference type="GO" id="GO:0004523">
    <property type="term" value="F:RNA-DNA hybrid ribonuclease activity"/>
    <property type="evidence" value="ECO:0007669"/>
    <property type="project" value="UniProtKB-UniRule"/>
</dbReference>
<dbReference type="PANTHER" id="PTHR10954">
    <property type="entry name" value="RIBONUCLEASE H2 SUBUNIT A"/>
    <property type="match status" value="1"/>
</dbReference>
<evidence type="ECO:0000256" key="10">
    <source>
        <dbReference type="ARBA" id="ARBA00022723"/>
    </source>
</evidence>
<dbReference type="NCBIfam" id="NF000595">
    <property type="entry name" value="PRK00015.1-3"/>
    <property type="match status" value="1"/>
</dbReference>
<dbReference type="GO" id="GO:0032299">
    <property type="term" value="C:ribonuclease H2 complex"/>
    <property type="evidence" value="ECO:0007669"/>
    <property type="project" value="TreeGrafter"/>
</dbReference>
<keyword evidence="12 14" id="KW-0378">Hydrolase</keyword>
<evidence type="ECO:0000256" key="6">
    <source>
        <dbReference type="ARBA" id="ARBA00012180"/>
    </source>
</evidence>
<dbReference type="InterPro" id="IPR022898">
    <property type="entry name" value="RNase_HII"/>
</dbReference>
<dbReference type="InterPro" id="IPR036397">
    <property type="entry name" value="RNaseH_sf"/>
</dbReference>
<dbReference type="GO" id="GO:0005737">
    <property type="term" value="C:cytoplasm"/>
    <property type="evidence" value="ECO:0007669"/>
    <property type="project" value="UniProtKB-SubCell"/>
</dbReference>
<proteinExistence type="inferred from homology"/>
<keyword evidence="9 14" id="KW-0540">Nuclease</keyword>
<organism evidence="18 19">
    <name type="scientific">Thermovibrio guaymasensis</name>
    <dbReference type="NCBI Taxonomy" id="240167"/>
    <lineage>
        <taxon>Bacteria</taxon>
        <taxon>Pseudomonadati</taxon>
        <taxon>Aquificota</taxon>
        <taxon>Aquificia</taxon>
        <taxon>Desulfurobacteriales</taxon>
        <taxon>Desulfurobacteriaceae</taxon>
        <taxon>Thermovibrio</taxon>
    </lineage>
</organism>
<evidence type="ECO:0000256" key="11">
    <source>
        <dbReference type="ARBA" id="ARBA00022759"/>
    </source>
</evidence>
<name>A0A420W5L2_9BACT</name>
<dbReference type="GO" id="GO:0043137">
    <property type="term" value="P:DNA replication, removal of RNA primer"/>
    <property type="evidence" value="ECO:0007669"/>
    <property type="project" value="TreeGrafter"/>
</dbReference>
<keyword evidence="10 14" id="KW-0479">Metal-binding</keyword>
<comment type="cofactor">
    <cofactor evidence="14 15">
        <name>Mn(2+)</name>
        <dbReference type="ChEBI" id="CHEBI:29035"/>
    </cofactor>
    <cofactor evidence="14 15">
        <name>Mg(2+)</name>
        <dbReference type="ChEBI" id="CHEBI:18420"/>
    </cofactor>
    <text evidence="14 15">Manganese or magnesium. Binds 1 divalent metal ion per monomer in the absence of substrate. May bind a second metal ion after substrate binding.</text>
</comment>
<evidence type="ECO:0000256" key="14">
    <source>
        <dbReference type="HAMAP-Rule" id="MF_00052"/>
    </source>
</evidence>
<evidence type="ECO:0000256" key="15">
    <source>
        <dbReference type="PROSITE-ProRule" id="PRU01319"/>
    </source>
</evidence>
<accession>A0A420W5L2</accession>
<dbReference type="PANTHER" id="PTHR10954:SF18">
    <property type="entry name" value="RIBONUCLEASE HII"/>
    <property type="match status" value="1"/>
</dbReference>
<feature type="binding site" evidence="14 15">
    <location>
        <position position="27"/>
    </location>
    <ligand>
        <name>a divalent metal cation</name>
        <dbReference type="ChEBI" id="CHEBI:60240"/>
    </ligand>
</feature>
<evidence type="ECO:0000313" key="18">
    <source>
        <dbReference type="EMBL" id="RKQ60350.1"/>
    </source>
</evidence>
<sequence>MDDKEVILEIERNLWNKGYSLVAGIDEAGRGPLAGPVVAAAVVFPKNVNPFLFRDSKRISPSKRLSLFREIYSEALAVGVGFADSKEIDQLNIYRATVLAAERAISELPFTPDFLITDYLKIPSFSNRILPIPKGDERSFSCACASVVAKVVRDFIMEELSKLFPGYGFERNKGYPTKEHCEAIRKLGITPIHRRSFGRVKGERENGGGDCIPATTEERLSYYRQKLYELLGGD</sequence>
<dbReference type="GO" id="GO:0003723">
    <property type="term" value="F:RNA binding"/>
    <property type="evidence" value="ECO:0007669"/>
    <property type="project" value="UniProtKB-UniRule"/>
</dbReference>
<dbReference type="SUPFAM" id="SSF53098">
    <property type="entry name" value="Ribonuclease H-like"/>
    <property type="match status" value="1"/>
</dbReference>
<dbReference type="Proteomes" id="UP000280881">
    <property type="component" value="Unassembled WGS sequence"/>
</dbReference>
<keyword evidence="19" id="KW-1185">Reference proteome</keyword>
<feature type="domain" description="RNase H type-2" evidence="17">
    <location>
        <begin position="20"/>
        <end position="209"/>
    </location>
</feature>
<feature type="binding site" evidence="14 15">
    <location>
        <position position="26"/>
    </location>
    <ligand>
        <name>a divalent metal cation</name>
        <dbReference type="ChEBI" id="CHEBI:60240"/>
    </ligand>
</feature>
<dbReference type="HAMAP" id="MF_00052_B">
    <property type="entry name" value="RNase_HII_B"/>
    <property type="match status" value="1"/>
</dbReference>